<dbReference type="OMA" id="IDDIDAC"/>
<evidence type="ECO:0000256" key="5">
    <source>
        <dbReference type="ARBA" id="ARBA00023242"/>
    </source>
</evidence>
<dbReference type="GO" id="GO:0005654">
    <property type="term" value="C:nucleoplasm"/>
    <property type="evidence" value="ECO:0007669"/>
    <property type="project" value="TreeGrafter"/>
</dbReference>
<feature type="transmembrane region" description="Helical" evidence="9">
    <location>
        <begin position="7"/>
        <end position="30"/>
    </location>
</feature>
<evidence type="ECO:0000256" key="8">
    <source>
        <dbReference type="SAM" id="MobiDB-lite"/>
    </source>
</evidence>
<feature type="compositionally biased region" description="Acidic residues" evidence="8">
    <location>
        <begin position="255"/>
        <end position="266"/>
    </location>
</feature>
<feature type="repeat" description="TPR" evidence="6">
    <location>
        <begin position="381"/>
        <end position="414"/>
    </location>
</feature>
<evidence type="ECO:0000256" key="1">
    <source>
        <dbReference type="ARBA" id="ARBA00004123"/>
    </source>
</evidence>
<evidence type="ECO:0000256" key="6">
    <source>
        <dbReference type="PROSITE-ProRule" id="PRU00339"/>
    </source>
</evidence>
<dbReference type="EnsemblMetazoa" id="XM_038192539.1">
    <property type="protein sequence ID" value="XP_038048467.1"/>
    <property type="gene ID" value="LOC119722426"/>
</dbReference>
<feature type="compositionally biased region" description="Acidic residues" evidence="8">
    <location>
        <begin position="275"/>
        <end position="294"/>
    </location>
</feature>
<keyword evidence="4 6" id="KW-0802">TPR repeat</keyword>
<keyword evidence="9" id="KW-1133">Transmembrane helix</keyword>
<feature type="repeat" description="TPR" evidence="6">
    <location>
        <begin position="339"/>
        <end position="372"/>
    </location>
</feature>
<dbReference type="Gene3D" id="1.25.40.10">
    <property type="entry name" value="Tetratricopeptide repeat domain"/>
    <property type="match status" value="1"/>
</dbReference>
<dbReference type="AlphaFoldDB" id="A0A913Z9N6"/>
<dbReference type="PANTHER" id="PTHR15081:SF1">
    <property type="entry name" value="NUCLEAR AUTOANTIGENIC SPERM PROTEIN"/>
    <property type="match status" value="1"/>
</dbReference>
<feature type="compositionally biased region" description="Polar residues" evidence="8">
    <location>
        <begin position="559"/>
        <end position="573"/>
    </location>
</feature>
<dbReference type="SMART" id="SM00028">
    <property type="entry name" value="TPR"/>
    <property type="match status" value="2"/>
</dbReference>
<dbReference type="PANTHER" id="PTHR15081">
    <property type="entry name" value="NUCLEAR AUTOANTIGENIC SPERM PROTEIN NASP -RELATED"/>
    <property type="match status" value="1"/>
</dbReference>
<dbReference type="GeneID" id="119722426"/>
<evidence type="ECO:0000313" key="10">
    <source>
        <dbReference type="EnsemblMetazoa" id="XP_038048467.1"/>
    </source>
</evidence>
<feature type="compositionally biased region" description="Basic and acidic residues" evidence="8">
    <location>
        <begin position="137"/>
        <end position="177"/>
    </location>
</feature>
<evidence type="ECO:0000313" key="11">
    <source>
        <dbReference type="Proteomes" id="UP000887568"/>
    </source>
</evidence>
<comment type="subcellular location">
    <subcellularLocation>
        <location evidence="1">Nucleus</location>
    </subcellularLocation>
</comment>
<evidence type="ECO:0000256" key="4">
    <source>
        <dbReference type="ARBA" id="ARBA00022803"/>
    </source>
</evidence>
<evidence type="ECO:0000256" key="3">
    <source>
        <dbReference type="ARBA" id="ARBA00022737"/>
    </source>
</evidence>
<comment type="similarity">
    <text evidence="2">Belongs to the NASP family.</text>
</comment>
<name>A0A913Z9N6_PATMI</name>
<feature type="compositionally biased region" description="Basic and acidic residues" evidence="8">
    <location>
        <begin position="578"/>
        <end position="591"/>
    </location>
</feature>
<evidence type="ECO:0000256" key="7">
    <source>
        <dbReference type="SAM" id="Coils"/>
    </source>
</evidence>
<dbReference type="RefSeq" id="XP_038048467.1">
    <property type="nucleotide sequence ID" value="XM_038192539.1"/>
</dbReference>
<dbReference type="Proteomes" id="UP000887568">
    <property type="component" value="Unplaced"/>
</dbReference>
<dbReference type="Pfam" id="PF13424">
    <property type="entry name" value="TPR_12"/>
    <property type="match status" value="1"/>
</dbReference>
<feature type="coiled-coil region" evidence="7">
    <location>
        <begin position="440"/>
        <end position="467"/>
    </location>
</feature>
<feature type="compositionally biased region" description="Basic and acidic residues" evidence="8">
    <location>
        <begin position="187"/>
        <end position="254"/>
    </location>
</feature>
<feature type="region of interest" description="Disordered" evidence="8">
    <location>
        <begin position="115"/>
        <end position="309"/>
    </location>
</feature>
<evidence type="ECO:0000256" key="2">
    <source>
        <dbReference type="ARBA" id="ARBA00008402"/>
    </source>
</evidence>
<feature type="compositionally biased region" description="Basic and acidic residues" evidence="8">
    <location>
        <begin position="513"/>
        <end position="524"/>
    </location>
</feature>
<organism evidence="10 11">
    <name type="scientific">Patiria miniata</name>
    <name type="common">Bat star</name>
    <name type="synonym">Asterina miniata</name>
    <dbReference type="NCBI Taxonomy" id="46514"/>
    <lineage>
        <taxon>Eukaryota</taxon>
        <taxon>Metazoa</taxon>
        <taxon>Echinodermata</taxon>
        <taxon>Eleutherozoa</taxon>
        <taxon>Asterozoa</taxon>
        <taxon>Asteroidea</taxon>
        <taxon>Valvatacea</taxon>
        <taxon>Valvatida</taxon>
        <taxon>Asterinidae</taxon>
        <taxon>Patiria</taxon>
    </lineage>
</organism>
<dbReference type="InterPro" id="IPR051730">
    <property type="entry name" value="NASP-like"/>
</dbReference>
<evidence type="ECO:0008006" key="12">
    <source>
        <dbReference type="Google" id="ProtNLM"/>
    </source>
</evidence>
<sequence>MIGEVEGLFLAICQLFINYTAIVASTLTWFSNLQHCMYLCSDIDVEAATLLSQGRRNLLVGDPPSAVQSLQEACELLGAKYGELANECGESYYYYGWALLEMARMETGVLGNALQGVPEEEDTDGEAEGDKVEEEEREKIFHEVQEALEDKKDEPKGEESETDKDNASEKDDAKTESEKEEPEAASEGEKAGDKPSPDDEKKKEEGIEDKGNKEKEGAKDGDKAEKKAMEVDDAGKTDSKKDNDEDDKAKKEGKDEGEEPSGDAEGAEPSKDAEGAEEDAAEEDAAEEDEDEEEGGAKAAGEETKDEDVSNFQLSWEMLELARIIFSRQEGEEFKLKVSQVYLKLGELGLETGNYPQSVEDFTQCLTRQKDLLSNDSRLLAETYYNLALAYSFDQKFDKAIENFGQSTVVIDNRIATLSKKTETEKPASEEDVLQDQKEIKELKALIPEIKAKIADAKAEKTTAENAVGQAMRSAAAEFGLGSSSSGGFASSSSGGFASSSASAPAQTIAVRKPTDPKPDDISHLVHRKQRKPEEDAEQETAGKKSRQEEGGGDAATANGVNGTNGVEQTTMNGDAKQSPEKPEIKVKQVEQKANGSAETAAMET</sequence>
<keyword evidence="11" id="KW-1185">Reference proteome</keyword>
<feature type="compositionally biased region" description="Acidic residues" evidence="8">
    <location>
        <begin position="118"/>
        <end position="136"/>
    </location>
</feature>
<proteinExistence type="inferred from homology"/>
<keyword evidence="3" id="KW-0677">Repeat</keyword>
<feature type="compositionally biased region" description="Basic and acidic residues" evidence="8">
    <location>
        <begin position="541"/>
        <end position="550"/>
    </location>
</feature>
<dbReference type="PROSITE" id="PS50005">
    <property type="entry name" value="TPR"/>
    <property type="match status" value="2"/>
</dbReference>
<dbReference type="GO" id="GO:0006335">
    <property type="term" value="P:DNA replication-dependent chromatin assembly"/>
    <property type="evidence" value="ECO:0007669"/>
    <property type="project" value="TreeGrafter"/>
</dbReference>
<keyword evidence="7" id="KW-0175">Coiled coil</keyword>
<feature type="compositionally biased region" description="Low complexity" evidence="8">
    <location>
        <begin position="480"/>
        <end position="504"/>
    </location>
</feature>
<evidence type="ECO:0000256" key="9">
    <source>
        <dbReference type="SAM" id="Phobius"/>
    </source>
</evidence>
<keyword evidence="5" id="KW-0539">Nucleus</keyword>
<protein>
    <recommendedName>
        <fullName evidence="12">Nuclear autoantigenic sperm protein</fullName>
    </recommendedName>
</protein>
<dbReference type="InterPro" id="IPR011990">
    <property type="entry name" value="TPR-like_helical_dom_sf"/>
</dbReference>
<dbReference type="SUPFAM" id="SSF48452">
    <property type="entry name" value="TPR-like"/>
    <property type="match status" value="1"/>
</dbReference>
<feature type="region of interest" description="Disordered" evidence="8">
    <location>
        <begin position="480"/>
        <end position="605"/>
    </location>
</feature>
<dbReference type="InterPro" id="IPR019734">
    <property type="entry name" value="TPR_rpt"/>
</dbReference>
<dbReference type="OrthoDB" id="5587616at2759"/>
<keyword evidence="9" id="KW-0812">Transmembrane</keyword>
<reference evidence="10" key="1">
    <citation type="submission" date="2022-11" db="UniProtKB">
        <authorList>
            <consortium name="EnsemblMetazoa"/>
        </authorList>
    </citation>
    <scope>IDENTIFICATION</scope>
</reference>
<dbReference type="GO" id="GO:0042393">
    <property type="term" value="F:histone binding"/>
    <property type="evidence" value="ECO:0007669"/>
    <property type="project" value="TreeGrafter"/>
</dbReference>
<accession>A0A913Z9N6</accession>
<keyword evidence="9" id="KW-0472">Membrane</keyword>
<dbReference type="GO" id="GO:0034080">
    <property type="term" value="P:CENP-A containing chromatin assembly"/>
    <property type="evidence" value="ECO:0007669"/>
    <property type="project" value="TreeGrafter"/>
</dbReference>